<dbReference type="EMBL" id="SGPK01000095">
    <property type="protein sequence ID" value="THH08564.1"/>
    <property type="molecule type" value="Genomic_DNA"/>
</dbReference>
<evidence type="ECO:0000313" key="1">
    <source>
        <dbReference type="EMBL" id="THH08564.1"/>
    </source>
</evidence>
<dbReference type="Proteomes" id="UP000308199">
    <property type="component" value="Unassembled WGS sequence"/>
</dbReference>
<reference evidence="1 2" key="1">
    <citation type="submission" date="2019-02" db="EMBL/GenBank/DDBJ databases">
        <title>Genome sequencing of the rare red list fungi Phellinidium pouzarii.</title>
        <authorList>
            <person name="Buettner E."/>
            <person name="Kellner H."/>
        </authorList>
    </citation>
    <scope>NUCLEOTIDE SEQUENCE [LARGE SCALE GENOMIC DNA]</scope>
    <source>
        <strain evidence="1 2">DSM 108285</strain>
    </source>
</reference>
<evidence type="ECO:0000313" key="2">
    <source>
        <dbReference type="Proteomes" id="UP000308199"/>
    </source>
</evidence>
<protein>
    <submittedName>
        <fullName evidence="1">Uncharacterized protein</fullName>
    </submittedName>
</protein>
<comment type="caution">
    <text evidence="1">The sequence shown here is derived from an EMBL/GenBank/DDBJ whole genome shotgun (WGS) entry which is preliminary data.</text>
</comment>
<gene>
    <name evidence="1" type="ORF">EW145_g2626</name>
</gene>
<name>A0A4S4LAB1_9AGAM</name>
<dbReference type="OrthoDB" id="3830579at2759"/>
<proteinExistence type="predicted"/>
<dbReference type="AlphaFoldDB" id="A0A4S4LAB1"/>
<organism evidence="1 2">
    <name type="scientific">Phellinidium pouzarii</name>
    <dbReference type="NCBI Taxonomy" id="167371"/>
    <lineage>
        <taxon>Eukaryota</taxon>
        <taxon>Fungi</taxon>
        <taxon>Dikarya</taxon>
        <taxon>Basidiomycota</taxon>
        <taxon>Agaricomycotina</taxon>
        <taxon>Agaricomycetes</taxon>
        <taxon>Hymenochaetales</taxon>
        <taxon>Hymenochaetaceae</taxon>
        <taxon>Phellinidium</taxon>
    </lineage>
</organism>
<accession>A0A4S4LAB1</accession>
<sequence length="86" mass="9024">MLALTAPAVEIAFFTLKEEKTEAEIAPDLDMLTGLPTKAVISSTWGSSVEKTMCLLCLSASAGSLEASISIVCAPDKLSMNILVFS</sequence>
<keyword evidence="2" id="KW-1185">Reference proteome</keyword>